<proteinExistence type="predicted"/>
<dbReference type="PROSITE" id="PS51820">
    <property type="entry name" value="PA14"/>
    <property type="match status" value="1"/>
</dbReference>
<dbReference type="Pfam" id="PF07691">
    <property type="entry name" value="PA14"/>
    <property type="match status" value="1"/>
</dbReference>
<dbReference type="Gene3D" id="3.90.182.10">
    <property type="entry name" value="Toxin - Anthrax Protective Antigen,domain 1"/>
    <property type="match status" value="1"/>
</dbReference>
<gene>
    <name evidence="2" type="ORF">FC695_38190</name>
</gene>
<protein>
    <recommendedName>
        <fullName evidence="1">PA14 domain-containing protein</fullName>
    </recommendedName>
</protein>
<sequence>MYNSKTANQLLEKDQQTYQSIRWIGFIKSDETGNFTFKLSDDEHAVIEIDEKVVSNQGKEKQSVHVEKDKLVPIKIEYRSNAPLQSDTKLLQDLKLYKIDAKENLILVGKEDLKNPDFQATKSMESLRKAAQTTLFNGISLDNEHKDTDGDSIPDIWEENGYTIQN</sequence>
<dbReference type="PRINTS" id="PR01391">
    <property type="entry name" value="BINARYTOXINB"/>
</dbReference>
<name>A0A9X9F1V9_BACCE</name>
<dbReference type="AlphaFoldDB" id="A0A9X9F1V9"/>
<feature type="domain" description="PA14" evidence="1">
    <location>
        <begin position="1"/>
        <end position="110"/>
    </location>
</feature>
<dbReference type="InterPro" id="IPR011658">
    <property type="entry name" value="PA14_dom"/>
</dbReference>
<evidence type="ECO:0000313" key="2">
    <source>
        <dbReference type="EMBL" id="TKI88124.1"/>
    </source>
</evidence>
<evidence type="ECO:0000259" key="1">
    <source>
        <dbReference type="PROSITE" id="PS51820"/>
    </source>
</evidence>
<dbReference type="SUPFAM" id="SSF56988">
    <property type="entry name" value="Anthrax protective antigen"/>
    <property type="match status" value="1"/>
</dbReference>
<comment type="caution">
    <text evidence="2">The sequence shown here is derived from an EMBL/GenBank/DDBJ whole genome shotgun (WGS) entry which is preliminary data.</text>
</comment>
<dbReference type="Proteomes" id="UP000308444">
    <property type="component" value="Unassembled WGS sequence"/>
</dbReference>
<dbReference type="EMBL" id="SZOH01004107">
    <property type="protein sequence ID" value="TKI88124.1"/>
    <property type="molecule type" value="Genomic_DNA"/>
</dbReference>
<accession>A0A9X9F1V9</accession>
<evidence type="ECO:0000313" key="3">
    <source>
        <dbReference type="Proteomes" id="UP000308444"/>
    </source>
</evidence>
<dbReference type="InterPro" id="IPR003896">
    <property type="entry name" value="Bacterial_exotoxin_B"/>
</dbReference>
<dbReference type="InterPro" id="IPR037524">
    <property type="entry name" value="PA14/GLEYA"/>
</dbReference>
<organism evidence="2 3">
    <name type="scientific">Bacillus cereus</name>
    <dbReference type="NCBI Taxonomy" id="1396"/>
    <lineage>
        <taxon>Bacteria</taxon>
        <taxon>Bacillati</taxon>
        <taxon>Bacillota</taxon>
        <taxon>Bacilli</taxon>
        <taxon>Bacillales</taxon>
        <taxon>Bacillaceae</taxon>
        <taxon>Bacillus</taxon>
        <taxon>Bacillus cereus group</taxon>
    </lineage>
</organism>
<feature type="non-terminal residue" evidence="2">
    <location>
        <position position="166"/>
    </location>
</feature>
<dbReference type="GO" id="GO:0005576">
    <property type="term" value="C:extracellular region"/>
    <property type="evidence" value="ECO:0007669"/>
    <property type="project" value="InterPro"/>
</dbReference>
<reference evidence="2 3" key="1">
    <citation type="journal article" date="2019" name="Environ. Microbiol.">
        <title>An active ?-lactamase is a part of an orchestrated cell wall stress resistance network of Bacillus subtilis and related rhizosphere species.</title>
        <authorList>
            <person name="Bucher T."/>
            <person name="Keren-Paz A."/>
            <person name="Hausser J."/>
            <person name="Olender T."/>
            <person name="Cytryn E."/>
            <person name="Kolodkin-Gal I."/>
        </authorList>
    </citation>
    <scope>NUCLEOTIDE SEQUENCE [LARGE SCALE GENOMIC DNA]</scope>
    <source>
        <strain evidence="2 3">I32</strain>
    </source>
</reference>